<keyword evidence="3" id="KW-1185">Reference proteome</keyword>
<dbReference type="EMBL" id="KE384747">
    <property type="protein sequence ID" value="KJK76228.1"/>
    <property type="molecule type" value="Genomic_DNA"/>
</dbReference>
<feature type="compositionally biased region" description="Basic residues" evidence="1">
    <location>
        <begin position="67"/>
        <end position="77"/>
    </location>
</feature>
<proteinExistence type="predicted"/>
<dbReference type="Proteomes" id="UP000054544">
    <property type="component" value="Unassembled WGS sequence"/>
</dbReference>
<evidence type="ECO:0000313" key="2">
    <source>
        <dbReference type="EMBL" id="KJK76228.1"/>
    </source>
</evidence>
<feature type="compositionally biased region" description="Low complexity" evidence="1">
    <location>
        <begin position="40"/>
        <end position="66"/>
    </location>
</feature>
<dbReference type="AlphaFoldDB" id="A0A0D9NR40"/>
<evidence type="ECO:0000313" key="3">
    <source>
        <dbReference type="Proteomes" id="UP000054544"/>
    </source>
</evidence>
<reference evidence="3" key="1">
    <citation type="journal article" date="2014" name="BMC Genomics">
        <title>The genome sequence of the biocontrol fungus Metarhizium anisopliae and comparative genomics of Metarhizium species.</title>
        <authorList>
            <person name="Pattemore J.A."/>
            <person name="Hane J.K."/>
            <person name="Williams A.H."/>
            <person name="Wilson B.A."/>
            <person name="Stodart B.J."/>
            <person name="Ash G.J."/>
        </authorList>
    </citation>
    <scope>NUCLEOTIDE SEQUENCE [LARGE SCALE GENOMIC DNA]</scope>
    <source>
        <strain evidence="3">BRIP 53293</strain>
    </source>
</reference>
<accession>A0A0D9NR40</accession>
<evidence type="ECO:0000256" key="1">
    <source>
        <dbReference type="SAM" id="MobiDB-lite"/>
    </source>
</evidence>
<organism evidence="2 3">
    <name type="scientific">Metarhizium anisopliae BRIP 53293</name>
    <dbReference type="NCBI Taxonomy" id="1291518"/>
    <lineage>
        <taxon>Eukaryota</taxon>
        <taxon>Fungi</taxon>
        <taxon>Dikarya</taxon>
        <taxon>Ascomycota</taxon>
        <taxon>Pezizomycotina</taxon>
        <taxon>Sordariomycetes</taxon>
        <taxon>Hypocreomycetidae</taxon>
        <taxon>Hypocreales</taxon>
        <taxon>Clavicipitaceae</taxon>
        <taxon>Metarhizium</taxon>
    </lineage>
</organism>
<sequence length="100" mass="10912">MADLSNTSSPYLLITRSPNLLTQNCSFSLISLQENFKDVSSPSPHGRGPSGTMSPGGPPANSNGGVKKNKKKKKAKAKKAEEEEEEDKKKVKEEVDDEFF</sequence>
<name>A0A0D9NR40_METAN</name>
<gene>
    <name evidence="2" type="ORF">H634G_08634</name>
</gene>
<feature type="region of interest" description="Disordered" evidence="1">
    <location>
        <begin position="37"/>
        <end position="100"/>
    </location>
</feature>
<protein>
    <submittedName>
        <fullName evidence="2">Uncharacterized protein</fullName>
    </submittedName>
</protein>